<evidence type="ECO:0000313" key="16">
    <source>
        <dbReference type="Proteomes" id="UP000179797"/>
    </source>
</evidence>
<comment type="cofactor">
    <cofactor evidence="1">
        <name>[4Fe-4S] cluster</name>
        <dbReference type="ChEBI" id="CHEBI:49883"/>
    </cofactor>
</comment>
<dbReference type="RefSeq" id="WP_044218731.1">
    <property type="nucleotide sequence ID" value="NZ_JRYR02000001.1"/>
</dbReference>
<dbReference type="GO" id="GO:0061798">
    <property type="term" value="F:GTP 3',8'-cyclase activity"/>
    <property type="evidence" value="ECO:0007669"/>
    <property type="project" value="UniProtKB-EC"/>
</dbReference>
<evidence type="ECO:0000256" key="5">
    <source>
        <dbReference type="ARBA" id="ARBA00022723"/>
    </source>
</evidence>
<keyword evidence="11" id="KW-0456">Lyase</keyword>
<dbReference type="InterPro" id="IPR040064">
    <property type="entry name" value="MoaA-like"/>
</dbReference>
<keyword evidence="5" id="KW-0479">Metal-binding</keyword>
<dbReference type="PANTHER" id="PTHR22960">
    <property type="entry name" value="MOLYBDOPTERIN COFACTOR SYNTHESIS PROTEIN A"/>
    <property type="match status" value="1"/>
</dbReference>
<dbReference type="InterPro" id="IPR013483">
    <property type="entry name" value="MoaA"/>
</dbReference>
<dbReference type="GO" id="GO:0051539">
    <property type="term" value="F:4 iron, 4 sulfur cluster binding"/>
    <property type="evidence" value="ECO:0007669"/>
    <property type="project" value="UniProtKB-KW"/>
</dbReference>
<evidence type="ECO:0000259" key="14">
    <source>
        <dbReference type="PROSITE" id="PS51918"/>
    </source>
</evidence>
<dbReference type="EC" id="4.1.99.22" evidence="2"/>
<dbReference type="CDD" id="cd01335">
    <property type="entry name" value="Radical_SAM"/>
    <property type="match status" value="1"/>
</dbReference>
<dbReference type="InterPro" id="IPR058240">
    <property type="entry name" value="rSAM_sf"/>
</dbReference>
<keyword evidence="9" id="KW-0342">GTP-binding</keyword>
<dbReference type="SUPFAM" id="SSF102114">
    <property type="entry name" value="Radical SAM enzymes"/>
    <property type="match status" value="1"/>
</dbReference>
<keyword evidence="7" id="KW-0408">Iron</keyword>
<evidence type="ECO:0000256" key="12">
    <source>
        <dbReference type="ARBA" id="ARBA00048697"/>
    </source>
</evidence>
<sequence>MLTDKFNRQIKYVRLAVTDRCNLRCTYCMPEHMKFVQKNKLLTFEELLRLVTILAQNGVEKVRITGGEPFVRSGLMHFLEELVKIEGIKKVGITSNGVLLEEHLEKLHTLGIKDINLSLDAVSRKRFEEITRRDDFSKVINSLQKMIDLDFNVKVNMVVMDQKNTDQIIPMALLAKNAPLEIRYIEEMPFNGTGREVAKTWNYKDIEKVLSDEFSDFAKVNDLEMSTAQIYQTKYLKGKVGIIPAFSRTFCGTCDRLRITSLGQIRNCLYSKEGLELKDLLRTNKSDKEILNQIQKHLATKKKSGWDEEKENTTLDSMSLIGG</sequence>
<keyword evidence="8" id="KW-0411">Iron-sulfur</keyword>
<keyword evidence="6" id="KW-0547">Nucleotide-binding</keyword>
<evidence type="ECO:0000256" key="9">
    <source>
        <dbReference type="ARBA" id="ARBA00023134"/>
    </source>
</evidence>
<organism evidence="15 16">
    <name type="scientific">Flammeovirga pacifica</name>
    <dbReference type="NCBI Taxonomy" id="915059"/>
    <lineage>
        <taxon>Bacteria</taxon>
        <taxon>Pseudomonadati</taxon>
        <taxon>Bacteroidota</taxon>
        <taxon>Cytophagia</taxon>
        <taxon>Cytophagales</taxon>
        <taxon>Flammeovirgaceae</taxon>
        <taxon>Flammeovirga</taxon>
    </lineage>
</organism>
<gene>
    <name evidence="15" type="ORF">NH26_06675</name>
</gene>
<accession>A0A1S1YYG7</accession>
<dbReference type="UniPathway" id="UPA00344"/>
<dbReference type="InterPro" id="IPR010505">
    <property type="entry name" value="MoaA_twitch"/>
</dbReference>
<evidence type="ECO:0000256" key="4">
    <source>
        <dbReference type="ARBA" id="ARBA00022691"/>
    </source>
</evidence>
<keyword evidence="3" id="KW-0004">4Fe-4S</keyword>
<keyword evidence="16" id="KW-1185">Reference proteome</keyword>
<feature type="region of interest" description="Disordered" evidence="13">
    <location>
        <begin position="302"/>
        <end position="323"/>
    </location>
</feature>
<dbReference type="AlphaFoldDB" id="A0A1S1YYG7"/>
<dbReference type="PROSITE" id="PS51918">
    <property type="entry name" value="RADICAL_SAM"/>
    <property type="match status" value="1"/>
</dbReference>
<dbReference type="Gene3D" id="3.20.20.70">
    <property type="entry name" value="Aldolase class I"/>
    <property type="match status" value="1"/>
</dbReference>
<keyword evidence="10" id="KW-0501">Molybdenum cofactor biosynthesis</keyword>
<dbReference type="SFLD" id="SFLDG01386">
    <property type="entry name" value="main_SPASM_domain-containing"/>
    <property type="match status" value="1"/>
</dbReference>
<reference evidence="15 16" key="1">
    <citation type="journal article" date="2012" name="Int. J. Syst. Evol. Microbiol.">
        <title>Flammeovirga pacifica sp. nov., isolated from deep-sea sediment.</title>
        <authorList>
            <person name="Xu H."/>
            <person name="Fu Y."/>
            <person name="Yang N."/>
            <person name="Ding Z."/>
            <person name="Lai Q."/>
            <person name="Zeng R."/>
        </authorList>
    </citation>
    <scope>NUCLEOTIDE SEQUENCE [LARGE SCALE GENOMIC DNA]</scope>
    <source>
        <strain evidence="16">DSM 24597 / LMG 26175 / WPAGA1</strain>
    </source>
</reference>
<dbReference type="InterPro" id="IPR007197">
    <property type="entry name" value="rSAM"/>
</dbReference>
<dbReference type="EMBL" id="JRYR02000001">
    <property type="protein sequence ID" value="OHX66056.1"/>
    <property type="molecule type" value="Genomic_DNA"/>
</dbReference>
<dbReference type="CDD" id="cd21117">
    <property type="entry name" value="Twitch_MoaA"/>
    <property type="match status" value="1"/>
</dbReference>
<evidence type="ECO:0000256" key="3">
    <source>
        <dbReference type="ARBA" id="ARBA00022485"/>
    </source>
</evidence>
<proteinExistence type="predicted"/>
<name>A0A1S1YYG7_FLAPC</name>
<dbReference type="OrthoDB" id="9763993at2"/>
<evidence type="ECO:0000256" key="7">
    <source>
        <dbReference type="ARBA" id="ARBA00023004"/>
    </source>
</evidence>
<evidence type="ECO:0000256" key="2">
    <source>
        <dbReference type="ARBA" id="ARBA00012167"/>
    </source>
</evidence>
<feature type="domain" description="Radical SAM core" evidence="14">
    <location>
        <begin position="5"/>
        <end position="236"/>
    </location>
</feature>
<protein>
    <recommendedName>
        <fullName evidence="2">GTP 3',8-cyclase</fullName>
        <ecNumber evidence="2">4.1.99.22</ecNumber>
    </recommendedName>
</protein>
<dbReference type="Pfam" id="PF06463">
    <property type="entry name" value="Mob_synth_C"/>
    <property type="match status" value="1"/>
</dbReference>
<comment type="caution">
    <text evidence="15">The sequence shown here is derived from an EMBL/GenBank/DDBJ whole genome shotgun (WGS) entry which is preliminary data.</text>
</comment>
<feature type="compositionally biased region" description="Basic and acidic residues" evidence="13">
    <location>
        <begin position="304"/>
        <end position="313"/>
    </location>
</feature>
<dbReference type="InterPro" id="IPR006638">
    <property type="entry name" value="Elp3/MiaA/NifB-like_rSAM"/>
</dbReference>
<dbReference type="GO" id="GO:0005525">
    <property type="term" value="F:GTP binding"/>
    <property type="evidence" value="ECO:0007669"/>
    <property type="project" value="UniProtKB-KW"/>
</dbReference>
<dbReference type="InterPro" id="IPR013785">
    <property type="entry name" value="Aldolase_TIM"/>
</dbReference>
<dbReference type="Proteomes" id="UP000179797">
    <property type="component" value="Unassembled WGS sequence"/>
</dbReference>
<dbReference type="NCBIfam" id="TIGR02666">
    <property type="entry name" value="moaA"/>
    <property type="match status" value="1"/>
</dbReference>
<dbReference type="SFLD" id="SFLDS00029">
    <property type="entry name" value="Radical_SAM"/>
    <property type="match status" value="1"/>
</dbReference>
<dbReference type="InterPro" id="IPR050105">
    <property type="entry name" value="MoCo_biosynth_MoaA/MoaC"/>
</dbReference>
<dbReference type="GO" id="GO:0006777">
    <property type="term" value="P:Mo-molybdopterin cofactor biosynthetic process"/>
    <property type="evidence" value="ECO:0007669"/>
    <property type="project" value="UniProtKB-KW"/>
</dbReference>
<dbReference type="GO" id="GO:0061799">
    <property type="term" value="F:cyclic pyranopterin monophosphate synthase activity"/>
    <property type="evidence" value="ECO:0007669"/>
    <property type="project" value="TreeGrafter"/>
</dbReference>
<dbReference type="Pfam" id="PF04055">
    <property type="entry name" value="Radical_SAM"/>
    <property type="match status" value="1"/>
</dbReference>
<evidence type="ECO:0000256" key="8">
    <source>
        <dbReference type="ARBA" id="ARBA00023014"/>
    </source>
</evidence>
<dbReference type="STRING" id="915059.NH26_06675"/>
<dbReference type="SFLD" id="SFLDG01067">
    <property type="entry name" value="SPASM/twitch_domain_containing"/>
    <property type="match status" value="1"/>
</dbReference>
<comment type="catalytic activity">
    <reaction evidence="12">
        <text>GTP + AH2 + S-adenosyl-L-methionine = (8S)-3',8-cyclo-7,8-dihydroguanosine 5'-triphosphate + 5'-deoxyadenosine + L-methionine + A + H(+)</text>
        <dbReference type="Rhea" id="RHEA:49576"/>
        <dbReference type="ChEBI" id="CHEBI:13193"/>
        <dbReference type="ChEBI" id="CHEBI:15378"/>
        <dbReference type="ChEBI" id="CHEBI:17319"/>
        <dbReference type="ChEBI" id="CHEBI:17499"/>
        <dbReference type="ChEBI" id="CHEBI:37565"/>
        <dbReference type="ChEBI" id="CHEBI:57844"/>
        <dbReference type="ChEBI" id="CHEBI:59789"/>
        <dbReference type="ChEBI" id="CHEBI:131766"/>
        <dbReference type="EC" id="4.1.99.22"/>
    </reaction>
</comment>
<dbReference type="GO" id="GO:0046872">
    <property type="term" value="F:metal ion binding"/>
    <property type="evidence" value="ECO:0007669"/>
    <property type="project" value="UniProtKB-KW"/>
</dbReference>
<evidence type="ECO:0000256" key="1">
    <source>
        <dbReference type="ARBA" id="ARBA00001966"/>
    </source>
</evidence>
<dbReference type="SMART" id="SM00729">
    <property type="entry name" value="Elp3"/>
    <property type="match status" value="1"/>
</dbReference>
<dbReference type="PROSITE" id="PS01305">
    <property type="entry name" value="MOAA_NIFB_PQQE"/>
    <property type="match status" value="1"/>
</dbReference>
<evidence type="ECO:0000313" key="15">
    <source>
        <dbReference type="EMBL" id="OHX66056.1"/>
    </source>
</evidence>
<evidence type="ECO:0000256" key="6">
    <source>
        <dbReference type="ARBA" id="ARBA00022741"/>
    </source>
</evidence>
<dbReference type="InterPro" id="IPR000385">
    <property type="entry name" value="MoaA_NifB_PqqE_Fe-S-bd_CS"/>
</dbReference>
<evidence type="ECO:0000256" key="11">
    <source>
        <dbReference type="ARBA" id="ARBA00023239"/>
    </source>
</evidence>
<evidence type="ECO:0000256" key="13">
    <source>
        <dbReference type="SAM" id="MobiDB-lite"/>
    </source>
</evidence>
<keyword evidence="4" id="KW-0949">S-adenosyl-L-methionine</keyword>
<dbReference type="PANTHER" id="PTHR22960:SF0">
    <property type="entry name" value="MOLYBDENUM COFACTOR BIOSYNTHESIS PROTEIN 1"/>
    <property type="match status" value="1"/>
</dbReference>
<evidence type="ECO:0000256" key="10">
    <source>
        <dbReference type="ARBA" id="ARBA00023150"/>
    </source>
</evidence>
<dbReference type="SFLD" id="SFLDG01383">
    <property type="entry name" value="cyclic_pyranopterin_phosphate"/>
    <property type="match status" value="1"/>
</dbReference>